<dbReference type="RefSeq" id="WP_195771802.1">
    <property type="nucleotide sequence ID" value="NZ_VTDN01000002.1"/>
</dbReference>
<dbReference type="EMBL" id="VTDN01000002">
    <property type="protein sequence ID" value="MEB5476011.1"/>
    <property type="molecule type" value="Genomic_DNA"/>
</dbReference>
<feature type="transmembrane region" description="Helical" evidence="1">
    <location>
        <begin position="46"/>
        <end position="67"/>
    </location>
</feature>
<keyword evidence="1" id="KW-0472">Membrane</keyword>
<keyword evidence="3" id="KW-1185">Reference proteome</keyword>
<evidence type="ECO:0000313" key="3">
    <source>
        <dbReference type="Proteomes" id="UP001339883"/>
    </source>
</evidence>
<evidence type="ECO:0000313" key="2">
    <source>
        <dbReference type="EMBL" id="MEB5476011.1"/>
    </source>
</evidence>
<evidence type="ECO:0000256" key="1">
    <source>
        <dbReference type="SAM" id="Phobius"/>
    </source>
</evidence>
<reference evidence="2 3" key="1">
    <citation type="submission" date="2019-08" db="EMBL/GenBank/DDBJ databases">
        <title>Five species of Acinetobacter isolated from floral nectar and animal pollinators.</title>
        <authorList>
            <person name="Hendry T.A."/>
        </authorList>
    </citation>
    <scope>NUCLEOTIDE SEQUENCE [LARGE SCALE GENOMIC DNA]</scope>
    <source>
        <strain evidence="2 3">MD18.27</strain>
    </source>
</reference>
<proteinExistence type="predicted"/>
<keyword evidence="1" id="KW-1133">Transmembrane helix</keyword>
<feature type="transmembrane region" description="Helical" evidence="1">
    <location>
        <begin position="6"/>
        <end position="26"/>
    </location>
</feature>
<dbReference type="Proteomes" id="UP001339883">
    <property type="component" value="Unassembled WGS sequence"/>
</dbReference>
<protein>
    <recommendedName>
        <fullName evidence="4">Prolipoprotein diacylglyceryl transferase</fullName>
    </recommendedName>
</protein>
<sequence length="92" mass="10844">MFDFKIGTLSLLGAIIFLLIYQIGRWCRKFKLWAYKKNTELDDRKILFYPSSILFGFIIGSLLQAPFNQYNNCKKIEIDSKACIFKFADYPK</sequence>
<organism evidence="2 3">
    <name type="scientific">Acinetobacter pollinis</name>
    <dbReference type="NCBI Taxonomy" id="2605270"/>
    <lineage>
        <taxon>Bacteria</taxon>
        <taxon>Pseudomonadati</taxon>
        <taxon>Pseudomonadota</taxon>
        <taxon>Gammaproteobacteria</taxon>
        <taxon>Moraxellales</taxon>
        <taxon>Moraxellaceae</taxon>
        <taxon>Acinetobacter</taxon>
    </lineage>
</organism>
<comment type="caution">
    <text evidence="2">The sequence shown here is derived from an EMBL/GenBank/DDBJ whole genome shotgun (WGS) entry which is preliminary data.</text>
</comment>
<evidence type="ECO:0008006" key="4">
    <source>
        <dbReference type="Google" id="ProtNLM"/>
    </source>
</evidence>
<name>A0ABU6DQ71_9GAMM</name>
<keyword evidence="1" id="KW-0812">Transmembrane</keyword>
<accession>A0ABU6DQ71</accession>
<gene>
    <name evidence="2" type="ORF">I2F25_02880</name>
</gene>